<feature type="region of interest" description="Disordered" evidence="1">
    <location>
        <begin position="2279"/>
        <end position="2304"/>
    </location>
</feature>
<dbReference type="InterPro" id="IPR001054">
    <property type="entry name" value="A/G_cyclase"/>
</dbReference>
<reference evidence="4 5" key="1">
    <citation type="journal article" date="2007" name="Science">
        <title>The Chlamydomonas genome reveals the evolution of key animal and plant functions.</title>
        <authorList>
            <person name="Merchant S.S."/>
            <person name="Prochnik S.E."/>
            <person name="Vallon O."/>
            <person name="Harris E.H."/>
            <person name="Karpowicz S.J."/>
            <person name="Witman G.B."/>
            <person name="Terry A."/>
            <person name="Salamov A."/>
            <person name="Fritz-Laylin L.K."/>
            <person name="Marechal-Drouard L."/>
            <person name="Marshall W.F."/>
            <person name="Qu L.H."/>
            <person name="Nelson D.R."/>
            <person name="Sanderfoot A.A."/>
            <person name="Spalding M.H."/>
            <person name="Kapitonov V.V."/>
            <person name="Ren Q."/>
            <person name="Ferris P."/>
            <person name="Lindquist E."/>
            <person name="Shapiro H."/>
            <person name="Lucas S.M."/>
            <person name="Grimwood J."/>
            <person name="Schmutz J."/>
            <person name="Cardol P."/>
            <person name="Cerutti H."/>
            <person name="Chanfreau G."/>
            <person name="Chen C.L."/>
            <person name="Cognat V."/>
            <person name="Croft M.T."/>
            <person name="Dent R."/>
            <person name="Dutcher S."/>
            <person name="Fernandez E."/>
            <person name="Fukuzawa H."/>
            <person name="Gonzalez-Ballester D."/>
            <person name="Gonzalez-Halphen D."/>
            <person name="Hallmann A."/>
            <person name="Hanikenne M."/>
            <person name="Hippler M."/>
            <person name="Inwood W."/>
            <person name="Jabbari K."/>
            <person name="Kalanon M."/>
            <person name="Kuras R."/>
            <person name="Lefebvre P.A."/>
            <person name="Lemaire S.D."/>
            <person name="Lobanov A.V."/>
            <person name="Lohr M."/>
            <person name="Manuell A."/>
            <person name="Meier I."/>
            <person name="Mets L."/>
            <person name="Mittag M."/>
            <person name="Mittelmeier T."/>
            <person name="Moroney J.V."/>
            <person name="Moseley J."/>
            <person name="Napoli C."/>
            <person name="Nedelcu A.M."/>
            <person name="Niyogi K."/>
            <person name="Novoselov S.V."/>
            <person name="Paulsen I.T."/>
            <person name="Pazour G."/>
            <person name="Purton S."/>
            <person name="Ral J.P."/>
            <person name="Riano-Pachon D.M."/>
            <person name="Riekhof W."/>
            <person name="Rymarquis L."/>
            <person name="Schroda M."/>
            <person name="Stern D."/>
            <person name="Umen J."/>
            <person name="Willows R."/>
            <person name="Wilson N."/>
            <person name="Zimmer S.L."/>
            <person name="Allmer J."/>
            <person name="Balk J."/>
            <person name="Bisova K."/>
            <person name="Chen C.J."/>
            <person name="Elias M."/>
            <person name="Gendler K."/>
            <person name="Hauser C."/>
            <person name="Lamb M.R."/>
            <person name="Ledford H."/>
            <person name="Long J.C."/>
            <person name="Minagawa J."/>
            <person name="Page M.D."/>
            <person name="Pan J."/>
            <person name="Pootakham W."/>
            <person name="Roje S."/>
            <person name="Rose A."/>
            <person name="Stahlberg E."/>
            <person name="Terauchi A.M."/>
            <person name="Yang P."/>
            <person name="Ball S."/>
            <person name="Bowler C."/>
            <person name="Dieckmann C.L."/>
            <person name="Gladyshev V.N."/>
            <person name="Green P."/>
            <person name="Jorgensen R."/>
            <person name="Mayfield S."/>
            <person name="Mueller-Roeber B."/>
            <person name="Rajamani S."/>
            <person name="Sayre R.T."/>
            <person name="Brokstein P."/>
            <person name="Dubchak I."/>
            <person name="Goodstein D."/>
            <person name="Hornick L."/>
            <person name="Huang Y.W."/>
            <person name="Jhaveri J."/>
            <person name="Luo Y."/>
            <person name="Martinez D."/>
            <person name="Ngau W.C."/>
            <person name="Otillar B."/>
            <person name="Poliakov A."/>
            <person name="Porter A."/>
            <person name="Szajkowski L."/>
            <person name="Werner G."/>
            <person name="Zhou K."/>
            <person name="Grigoriev I.V."/>
            <person name="Rokhsar D.S."/>
            <person name="Grossman A.R."/>
        </authorList>
    </citation>
    <scope>NUCLEOTIDE SEQUENCE [LARGE SCALE GENOMIC DNA]</scope>
    <source>
        <strain evidence="5">CC-503</strain>
    </source>
</reference>
<keyword evidence="2" id="KW-0732">Signal</keyword>
<feature type="region of interest" description="Disordered" evidence="1">
    <location>
        <begin position="2759"/>
        <end position="2782"/>
    </location>
</feature>
<feature type="region of interest" description="Disordered" evidence="1">
    <location>
        <begin position="1195"/>
        <end position="1328"/>
    </location>
</feature>
<dbReference type="EMBL" id="CM008963">
    <property type="protein sequence ID" value="PNW86963.1"/>
    <property type="molecule type" value="Genomic_DNA"/>
</dbReference>
<dbReference type="Gramene" id="PNW86963">
    <property type="protein sequence ID" value="PNW86963"/>
    <property type="gene ID" value="CHLRE_02g103200v5"/>
</dbReference>
<feature type="region of interest" description="Disordered" evidence="1">
    <location>
        <begin position="2012"/>
        <end position="2050"/>
    </location>
</feature>
<accession>A0A2K3E2G0</accession>
<feature type="domain" description="Guanylate cyclase" evidence="3">
    <location>
        <begin position="800"/>
        <end position="861"/>
    </location>
</feature>
<dbReference type="SUPFAM" id="SSF53850">
    <property type="entry name" value="Periplasmic binding protein-like II"/>
    <property type="match status" value="1"/>
</dbReference>
<dbReference type="OrthoDB" id="546707at2759"/>
<dbReference type="PANTHER" id="PTHR43649">
    <property type="entry name" value="ARABINOSE-BINDING PROTEIN-RELATED"/>
    <property type="match status" value="1"/>
</dbReference>
<dbReference type="GO" id="GO:0016020">
    <property type="term" value="C:membrane"/>
    <property type="evidence" value="ECO:0000318"/>
    <property type="project" value="GO_Central"/>
</dbReference>
<dbReference type="KEGG" id="cre:CHLRE_02g103200v5"/>
<feature type="compositionally biased region" description="Low complexity" evidence="1">
    <location>
        <begin position="2922"/>
        <end position="2936"/>
    </location>
</feature>
<feature type="compositionally biased region" description="Basic and acidic residues" evidence="1">
    <location>
        <begin position="1311"/>
        <end position="1326"/>
    </location>
</feature>
<dbReference type="PROSITE" id="PS50125">
    <property type="entry name" value="GUANYLATE_CYCLASE_2"/>
    <property type="match status" value="1"/>
</dbReference>
<dbReference type="InterPro" id="IPR006059">
    <property type="entry name" value="SBP"/>
</dbReference>
<feature type="compositionally biased region" description="Basic and acidic residues" evidence="1">
    <location>
        <begin position="1272"/>
        <end position="1294"/>
    </location>
</feature>
<dbReference type="Pfam" id="PF00211">
    <property type="entry name" value="Guanylate_cyc"/>
    <property type="match status" value="1"/>
</dbReference>
<keyword evidence="5" id="KW-1185">Reference proteome</keyword>
<feature type="region of interest" description="Disordered" evidence="1">
    <location>
        <begin position="1474"/>
        <end position="1496"/>
    </location>
</feature>
<feature type="chain" id="PRO_5014451855" description="Guanylate cyclase domain-containing protein" evidence="2">
    <location>
        <begin position="22"/>
        <end position="3592"/>
    </location>
</feature>
<dbReference type="Gene3D" id="3.30.70.1230">
    <property type="entry name" value="Nucleotide cyclase"/>
    <property type="match status" value="4"/>
</dbReference>
<protein>
    <recommendedName>
        <fullName evidence="3">Guanylate cyclase domain-containing protein</fullName>
    </recommendedName>
</protein>
<feature type="compositionally biased region" description="Gly residues" evidence="1">
    <location>
        <begin position="1054"/>
        <end position="1063"/>
    </location>
</feature>
<feature type="region of interest" description="Disordered" evidence="1">
    <location>
        <begin position="3372"/>
        <end position="3392"/>
    </location>
</feature>
<feature type="region of interest" description="Disordered" evidence="1">
    <location>
        <begin position="904"/>
        <end position="923"/>
    </location>
</feature>
<dbReference type="InterPro" id="IPR050490">
    <property type="entry name" value="Bact_solute-bd_prot1"/>
</dbReference>
<feature type="signal peptide" evidence="2">
    <location>
        <begin position="1"/>
        <end position="21"/>
    </location>
</feature>
<feature type="region of interest" description="Disordered" evidence="1">
    <location>
        <begin position="3570"/>
        <end position="3592"/>
    </location>
</feature>
<organism evidence="4 5">
    <name type="scientific">Chlamydomonas reinhardtii</name>
    <name type="common">Chlamydomonas smithii</name>
    <dbReference type="NCBI Taxonomy" id="3055"/>
    <lineage>
        <taxon>Eukaryota</taxon>
        <taxon>Viridiplantae</taxon>
        <taxon>Chlorophyta</taxon>
        <taxon>core chlorophytes</taxon>
        <taxon>Chlorophyceae</taxon>
        <taxon>CS clade</taxon>
        <taxon>Chlamydomonadales</taxon>
        <taxon>Chlamydomonadaceae</taxon>
        <taxon>Chlamydomonas</taxon>
    </lineage>
</organism>
<feature type="compositionally biased region" description="Polar residues" evidence="1">
    <location>
        <begin position="2622"/>
        <end position="2631"/>
    </location>
</feature>
<dbReference type="PANTHER" id="PTHR43649:SF12">
    <property type="entry name" value="DIACETYLCHITOBIOSE BINDING PROTEIN DASA"/>
    <property type="match status" value="1"/>
</dbReference>
<sequence>MTRWPVATLLATIYIWPWVQAALPAAGNASWLGSDSCAELIAKAAISSCGASQQDLLGTVSGGIYQCRSFASDSSTDAAPAAPAAALRVLLPDAFAGWLTPTLERFSAAYGTALELDVRPVSQLPAIVGAAARRPGQAPTHDVFLHTSDLTLTLADAGLLTDLSALLEVLDGGVEWLGVSQTFRLQVATYHGSILAMPLDGTSLVTMYRRSVLDGLGMQAPQTWREMLAFIRTYAAAVERYRLSGREGQLPPYAFCLPRGTSCVHQSYFQAVWSSIAQTHGVTQGVHFDTATLTPLINSVGGLEAFRIFAEMKMSAAPEEPDEPCARGSLTFARGRCALTLGSYVSQVRIVLDLAANATVALSDIGVARLPGSDVVWDRGGKQNGGTGGSVGGALMPCDTTLCPYSAVANVLPAPAYDGGDGSGSGEGNANSSSIGAWCAQASLAGGPTKEPRRVNYSPQSPASLLMGSVNKRSDVLAQLLGYELLLYLASPSRYLDTVTGGEAASAAVPAAASGAAGGSTSRSGTSITAAVSPLRVVEPVRPALLSAASSSAVWRAAGHEDDLLERALPVLEDANQHPNHAWGLRMANGAYYLQLLEDIILGIEQGLVVRDGMSVAALDGLEERMNSIEASPAAAAPAVGTKQRRRGRALAGLLPDSTSAAKPMGLQAALTRAAALASAYYPPEVYRGKYLASLVTHGTDHQHDMDSAAGSQSGGGGTSTGVLVGAVLGSVGGVALLLLIVVALVVFGTHGGGVHAAMHRRLPWLMMALGLRRRRFKPHNYELSAHAQVKAPGISSRSALLVTDIEDSTRLWEELAADVMSRALQLHHACIRHLVIEHHGYESATEGDSFILAFQTVKHAVAFAIELQNQLLVLPWPQELLTDKICMPVYTDLPEGFPFTNHDEPEDMEAAATPHGQSGASSPFVSAPGLARYALAGEGQRRRRSGGDAAAVDVMDLTLSAARLHGFTQNGYHTSAPPTPTAMSMSAAAQMMGRPQPSLAALEHICSIRRSQAGRRRSSCTGGGRSMSAAVLPGRLHALRSSDASATAPESGGSSGYAGGGTPRSKAAAVLASAAATARAAASAAADRMGWRGRTRGSSAGDLRTPLGRGSVPSGMERDAASRAAIAVATSALGDLYDGEEAADVEEAGSALPWDTHERSTTACVMQRERDSCMQLHRPPQLLIPMSVGGEEEFSSCSWFSSSGGGSGGEDGERDGGTDGGESCDRSDLPDGATLSALTSGNYEVLSGSMSPEPSHDPGQAGRLHTHRRGHAAEQREAAGPDAHDNPHQQQELHHRHHRRSSSRQSNAKQADHRDAGVREPRDRNSVMAVLPPVLPWFPSGSQGYVSDTAAALTEVTAEDLVGAGVNAVSKAVGAGTASFSLRAAADTMDEDEMAGAAADAAPSGAGARNLPSAAHSGNGAAVHRRPLTLLLPQASGLEDGAGCDACGSRDSRPGMYASPSMGALLRTAAGIATPPSSARGRSRQPTAGGGGCTQVSDFATASSAAGTQEVAEATAAMEVLEAAMPPPLWTLPTQGRTLGQLLSELPPASCFTAAMSVGRTRRVLMFRGLRVRVGIHTGVNSAAEMQYNAASARIVYGGPCVAMCKAIADYANGGQIFLSAAAKEQLDEAVHHHNGGKPPGILMLRLGAYVKEAAAAPAVPPPSASAGLLGQCTPRRMLSRLPPSSNNITALAGGGYAVGGIGGGSMLLNRAQTVGAGSAAAAMLAAAEDYSASASVSRQTTRADGGGVSALAGPASAVRQSSGRPSAAPGSLTSAQLAAADRGPMTIPSNLMLPASTCEIGAQPQQQQHPTRGNVPKARSLMQLQQQAVPVSSGSRRRVLAGDSGVAAGQSISPPKETAVFWLTSSSLSQRLALVSRPRVPKDHAPLEDVYNAPVGRLSYVVLQVPAATALLAWDAEVAGAALRLLQDTARRTMRKYTCGAYLTCSQPGELIAAFGSSAAAVRWAEGLRKELLNAPWSEALLAHELCEVVEVPESDSSIACSDFFLEEEEEEEEESTMVGDTDLDAQLGGPSSFAHGRHGSASDMQRRVSISSASAGGVMGHLMAGRHQHRSREAPDRGASSTRGRGATVQGIRGDPTLASAAAAGGLAAWIGSRLDKAVGVAAGASTPGSPLPLGISPLRRHATSAGTFTPAAAVGTTASPPSTPAAAADTSPFTAAALVAAATFGSITTSGAATSGGASAPGLPPTAQELSASATLMGPFTHVPSRLGLMHRPGTIPQALSPLPKPPAAVGSAATPAISVTGGSASVSTTGLLLPQSARVPPGEDTPAASSRISHPPCSDHSPRGCIGASPCSGDALLLHPPGASPAPDAAAGVGIAGKAANAGALMQPIAGCIPPSVGIGLSAPGCVPGERLHEAFTHGHSAASITTTAFESASPRCSPQLTAPDTTAITSTATTMHLLLMSGYTSVPGVHTNASTSPVMKPEGLAGGGRIGPTAMVAAVAEDMEARRAQAHGGGGDGIGAAAAGQAGSTCGRNSPFSALNSLQAADLPASPLEPTSTAEPPAAAESSISGEATVPRGFSARSAPGGRALGSAPAALRLALAPQHSPGQRELQPTLARPQPTLARPQPAAFQAAAPQTMACQVPAAPATVRTEPGFQLSSARTGGSRSLFKGSPSQCGDQQPPSPCSPASPIAPQGGAAVQPLPQSQPHCERNARLPAPLYQHQRRLGHSSSLEAELRKGGAAGSYSMPGVACLGTSSGCGTNAHGRKGKDALESIAEPMPTCALDVAAASADASTPDAVPGLSPESSRPAPVPEGPPVYSHQMLEEILPQRPELRSMPQEWQSESQNAVGEYPAGTRCNDTIVGTDGRVQHLLLRGLRIRVGIATGRPTWSAADHTHELAYSGKPVRLAQRLAGAVAACGQVVCCAVTCQEALAAQQHELLQQQQKQQLAAVAAQRGSNGAGAGNRTTAGPSLSAQPSSIAEEVPEREAASGQAGMHAADGGTAPAAAGDGASMLMAFMPVMEGNTPAYLGGRVRDKRKRWKQVVFVVSLFPPDAPPPSLAAVAAINRPRLPSGALTPTARPPGQRHAVWLMPMSRSPATATATPRGAAGSISGFGLLSTMPGAATRSHASMPLLKLAGAARSSIAAVAAVATAAGLRQPSWVTPPRTRLTSAGGSFIGRINTGSSLQGGGGYGGSMPLPQLLLPLAKANTQAVRDRPLEQGAAAAYVEGERAPDNDGIVIGGAGGEGDVEGDGDGAAGPSHSGHSDQQSRAAAWRHTSFPAAAFGASIAGASNLPARATSSNVGSGRPASPASWQHPAQAVAAVQVIPPAPVAAGVACGERRRTYPAMSFRGSDTGSCAAASQAAGAVFGGSASGTVQPDTAVAVGPQGRLPPCLALGVPPVHGASKPAPRLRQPATYSGEGSGCDGSGGSAATLHFNNRGSISTAGAMAAVTRNVEAMGSGYTSTSATVEVWRHRAPIAGGYTGLQQPQQQQQLDLLAADAHCADMSRGPAASASTGPGLRGFAGHNLRAAPLLGLQVDAVTEEHTADLSSACVTTGSGPLGRGSSPGALLPAVGPLEMLPAEGEREVVSMRITRSARSVRERAAAAAPGTAVDNTEDGDVKLT</sequence>
<evidence type="ECO:0000313" key="5">
    <source>
        <dbReference type="Proteomes" id="UP000006906"/>
    </source>
</evidence>
<evidence type="ECO:0000256" key="1">
    <source>
        <dbReference type="SAM" id="MobiDB-lite"/>
    </source>
</evidence>
<feature type="region of interest" description="Disordered" evidence="1">
    <location>
        <begin position="2514"/>
        <end position="2552"/>
    </location>
</feature>
<feature type="compositionally biased region" description="Low complexity" evidence="1">
    <location>
        <begin position="2516"/>
        <end position="2552"/>
    </location>
</feature>
<feature type="region of interest" description="Disordered" evidence="1">
    <location>
        <begin position="2622"/>
        <end position="2676"/>
    </location>
</feature>
<feature type="region of interest" description="Disordered" evidence="1">
    <location>
        <begin position="1042"/>
        <end position="1065"/>
    </location>
</feature>
<dbReference type="GO" id="GO:0035556">
    <property type="term" value="P:intracellular signal transduction"/>
    <property type="evidence" value="ECO:0007669"/>
    <property type="project" value="InterPro"/>
</dbReference>
<dbReference type="InParanoid" id="A0A2K3E2G0"/>
<gene>
    <name evidence="4" type="ORF">CHLRE_02g103200v5</name>
</gene>
<dbReference type="Pfam" id="PF13416">
    <property type="entry name" value="SBP_bac_8"/>
    <property type="match status" value="1"/>
</dbReference>
<dbReference type="Gene3D" id="3.40.190.10">
    <property type="entry name" value="Periplasmic binding protein-like II"/>
    <property type="match status" value="1"/>
</dbReference>
<dbReference type="ExpressionAtlas" id="A0A2K3E2G0">
    <property type="expression patterns" value="baseline"/>
</dbReference>
<evidence type="ECO:0000259" key="3">
    <source>
        <dbReference type="PROSITE" id="PS50125"/>
    </source>
</evidence>
<feature type="region of interest" description="Disordered" evidence="1">
    <location>
        <begin position="2068"/>
        <end position="2095"/>
    </location>
</feature>
<feature type="region of interest" description="Disordered" evidence="1">
    <location>
        <begin position="2922"/>
        <end position="2972"/>
    </location>
</feature>
<dbReference type="PaxDb" id="3055-EDP07692"/>
<dbReference type="GeneID" id="5725547"/>
<proteinExistence type="predicted"/>
<dbReference type="SUPFAM" id="SSF55073">
    <property type="entry name" value="Nucleotide cyclase"/>
    <property type="match status" value="2"/>
</dbReference>
<dbReference type="GO" id="GO:0022857">
    <property type="term" value="F:transmembrane transporter activity"/>
    <property type="evidence" value="ECO:0000318"/>
    <property type="project" value="GO_Central"/>
</dbReference>
<feature type="compositionally biased region" description="Polar residues" evidence="1">
    <location>
        <begin position="1237"/>
        <end position="1253"/>
    </location>
</feature>
<name>A0A2K3E2G0_CHLRE</name>
<feature type="region of interest" description="Disordered" evidence="1">
    <location>
        <begin position="3209"/>
        <end position="3239"/>
    </location>
</feature>
<dbReference type="GO" id="GO:0009190">
    <property type="term" value="P:cyclic nucleotide biosynthetic process"/>
    <property type="evidence" value="ECO:0007669"/>
    <property type="project" value="InterPro"/>
</dbReference>
<feature type="region of interest" description="Disordered" evidence="1">
    <location>
        <begin position="1086"/>
        <end position="1119"/>
    </location>
</feature>
<dbReference type="Proteomes" id="UP000006906">
    <property type="component" value="Chromosome 2"/>
</dbReference>
<dbReference type="InterPro" id="IPR029787">
    <property type="entry name" value="Nucleotide_cyclase"/>
</dbReference>
<evidence type="ECO:0000313" key="4">
    <source>
        <dbReference type="EMBL" id="PNW86963.1"/>
    </source>
</evidence>
<evidence type="ECO:0000256" key="2">
    <source>
        <dbReference type="SAM" id="SignalP"/>
    </source>
</evidence>
<dbReference type="RefSeq" id="XP_042927388.1">
    <property type="nucleotide sequence ID" value="XM_043059754.1"/>
</dbReference>